<comment type="caution">
    <text evidence="2">The sequence shown here is derived from an EMBL/GenBank/DDBJ whole genome shotgun (WGS) entry which is preliminary data.</text>
</comment>
<proteinExistence type="predicted"/>
<reference evidence="2 3" key="1">
    <citation type="journal article" date="2015" name="Sci. Rep.">
        <title>Chromosome-level genome map provides insights into diverse defense mechanisms in the medicinal fungus Ganoderma sinense.</title>
        <authorList>
            <person name="Zhu Y."/>
            <person name="Xu J."/>
            <person name="Sun C."/>
            <person name="Zhou S."/>
            <person name="Xu H."/>
            <person name="Nelson D.R."/>
            <person name="Qian J."/>
            <person name="Song J."/>
            <person name="Luo H."/>
            <person name="Xiang L."/>
            <person name="Li Y."/>
            <person name="Xu Z."/>
            <person name="Ji A."/>
            <person name="Wang L."/>
            <person name="Lu S."/>
            <person name="Hayward A."/>
            <person name="Sun W."/>
            <person name="Li X."/>
            <person name="Schwartz D.C."/>
            <person name="Wang Y."/>
            <person name="Chen S."/>
        </authorList>
    </citation>
    <scope>NUCLEOTIDE SEQUENCE [LARGE SCALE GENOMIC DNA]</scope>
    <source>
        <strain evidence="2 3">ZZ0214-1</strain>
    </source>
</reference>
<gene>
    <name evidence="2" type="ORF">GSI_08501</name>
</gene>
<evidence type="ECO:0000256" key="1">
    <source>
        <dbReference type="SAM" id="MobiDB-lite"/>
    </source>
</evidence>
<name>A0A2G8S3U9_9APHY</name>
<protein>
    <submittedName>
        <fullName evidence="2">Uncharacterized protein</fullName>
    </submittedName>
</protein>
<accession>A0A2G8S3U9</accession>
<feature type="compositionally biased region" description="Low complexity" evidence="1">
    <location>
        <begin position="209"/>
        <end position="224"/>
    </location>
</feature>
<dbReference type="AlphaFoldDB" id="A0A2G8S3U9"/>
<dbReference type="Proteomes" id="UP000230002">
    <property type="component" value="Unassembled WGS sequence"/>
</dbReference>
<feature type="compositionally biased region" description="Polar residues" evidence="1">
    <location>
        <begin position="185"/>
        <end position="202"/>
    </location>
</feature>
<sequence>MGMGELMDWGDGSFSPDGGLVLGPPTASSSSSTRCGVYAVTRLECFTLINRADTVQRAQFSEPPYGWHIVLAAMDRTVRTWRIDIGGGWVLRASGARDAMVIVIRPIRDIMLRKNRRATRTPASSSLARCDRGLDRSVEEMDALDGAMEGTVDNESKQRTAGGERRHEDMKFESGVVYGELEEGVSSQPDLNSHELTTSPTSHPIADKATSASASGSEGGVSDSFGASFGAIAPSLTIARRLRLDRAQILYLYLPAQAPP</sequence>
<dbReference type="EMBL" id="AYKW01000023">
    <property type="protein sequence ID" value="PIL28463.1"/>
    <property type="molecule type" value="Genomic_DNA"/>
</dbReference>
<organism evidence="2 3">
    <name type="scientific">Ganoderma sinense ZZ0214-1</name>
    <dbReference type="NCBI Taxonomy" id="1077348"/>
    <lineage>
        <taxon>Eukaryota</taxon>
        <taxon>Fungi</taxon>
        <taxon>Dikarya</taxon>
        <taxon>Basidiomycota</taxon>
        <taxon>Agaricomycotina</taxon>
        <taxon>Agaricomycetes</taxon>
        <taxon>Polyporales</taxon>
        <taxon>Polyporaceae</taxon>
        <taxon>Ganoderma</taxon>
    </lineage>
</organism>
<feature type="region of interest" description="Disordered" evidence="1">
    <location>
        <begin position="184"/>
        <end position="224"/>
    </location>
</feature>
<evidence type="ECO:0000313" key="3">
    <source>
        <dbReference type="Proteomes" id="UP000230002"/>
    </source>
</evidence>
<feature type="compositionally biased region" description="Basic and acidic residues" evidence="1">
    <location>
        <begin position="154"/>
        <end position="171"/>
    </location>
</feature>
<keyword evidence="3" id="KW-1185">Reference proteome</keyword>
<evidence type="ECO:0000313" key="2">
    <source>
        <dbReference type="EMBL" id="PIL28463.1"/>
    </source>
</evidence>
<feature type="region of interest" description="Disordered" evidence="1">
    <location>
        <begin position="144"/>
        <end position="171"/>
    </location>
</feature>